<evidence type="ECO:0000313" key="1">
    <source>
        <dbReference type="EMBL" id="RKR82445.1"/>
    </source>
</evidence>
<proteinExistence type="predicted"/>
<dbReference type="EMBL" id="RBKU01000001">
    <property type="protein sequence ID" value="RKR82445.1"/>
    <property type="molecule type" value="Genomic_DNA"/>
</dbReference>
<dbReference type="RefSeq" id="WP_121198044.1">
    <property type="nucleotide sequence ID" value="NZ_RBKU01000001.1"/>
</dbReference>
<protein>
    <submittedName>
        <fullName evidence="1">Uncharacterized protein</fullName>
    </submittedName>
</protein>
<evidence type="ECO:0000313" key="2">
    <source>
        <dbReference type="Proteomes" id="UP000268007"/>
    </source>
</evidence>
<dbReference type="AlphaFoldDB" id="A0A495J0E2"/>
<accession>A0A495J0E2</accession>
<dbReference type="Proteomes" id="UP000268007">
    <property type="component" value="Unassembled WGS sequence"/>
</dbReference>
<sequence length="79" mass="9531">MRISSETLKKFQLIPKMKLKKTLYKLANNYFIETEDVDDKTHYEMYWENWGRKIRFSTGTMTSEDDFIYHVEYASTCNG</sequence>
<comment type="caution">
    <text evidence="1">The sequence shown here is derived from an EMBL/GenBank/DDBJ whole genome shotgun (WGS) entry which is preliminary data.</text>
</comment>
<organism evidence="1 2">
    <name type="scientific">Mucilaginibacter gracilis</name>
    <dbReference type="NCBI Taxonomy" id="423350"/>
    <lineage>
        <taxon>Bacteria</taxon>
        <taxon>Pseudomonadati</taxon>
        <taxon>Bacteroidota</taxon>
        <taxon>Sphingobacteriia</taxon>
        <taxon>Sphingobacteriales</taxon>
        <taxon>Sphingobacteriaceae</taxon>
        <taxon>Mucilaginibacter</taxon>
    </lineage>
</organism>
<dbReference type="OrthoDB" id="798478at2"/>
<name>A0A495J0E2_9SPHI</name>
<keyword evidence="2" id="KW-1185">Reference proteome</keyword>
<gene>
    <name evidence="1" type="ORF">BDD43_2625</name>
</gene>
<reference evidence="1 2" key="1">
    <citation type="submission" date="2018-10" db="EMBL/GenBank/DDBJ databases">
        <title>Genomic Encyclopedia of Archaeal and Bacterial Type Strains, Phase II (KMG-II): from individual species to whole genera.</title>
        <authorList>
            <person name="Goeker M."/>
        </authorList>
    </citation>
    <scope>NUCLEOTIDE SEQUENCE [LARGE SCALE GENOMIC DNA]</scope>
    <source>
        <strain evidence="1 2">DSM 18602</strain>
    </source>
</reference>